<organism evidence="2 3">
    <name type="scientific">Willisornis vidua</name>
    <name type="common">Xingu scale-backed antbird</name>
    <dbReference type="NCBI Taxonomy" id="1566151"/>
    <lineage>
        <taxon>Eukaryota</taxon>
        <taxon>Metazoa</taxon>
        <taxon>Chordata</taxon>
        <taxon>Craniata</taxon>
        <taxon>Vertebrata</taxon>
        <taxon>Euteleostomi</taxon>
        <taxon>Archelosauria</taxon>
        <taxon>Archosauria</taxon>
        <taxon>Dinosauria</taxon>
        <taxon>Saurischia</taxon>
        <taxon>Theropoda</taxon>
        <taxon>Coelurosauria</taxon>
        <taxon>Aves</taxon>
        <taxon>Neognathae</taxon>
        <taxon>Neoaves</taxon>
        <taxon>Telluraves</taxon>
        <taxon>Australaves</taxon>
        <taxon>Passeriformes</taxon>
        <taxon>Thamnophilidae</taxon>
        <taxon>Willisornis</taxon>
    </lineage>
</organism>
<dbReference type="Proteomes" id="UP001145742">
    <property type="component" value="Unassembled WGS sequence"/>
</dbReference>
<sequence length="130" mass="14624">MTEGRDVIQKDLDRTEVGVCEPHEVQQGEVQRPAPGWGTPKHKHRMGGEWIENSPEQKDSGVLVDKKLNTSLQCVLAAQKAKCVPGCIKRSVASRSGEVILHLCSPFVRSWKECYVQLWGPQQKNMDMLE</sequence>
<accession>A0ABQ9D345</accession>
<evidence type="ECO:0000256" key="1">
    <source>
        <dbReference type="SAM" id="MobiDB-lite"/>
    </source>
</evidence>
<proteinExistence type="predicted"/>
<keyword evidence="3" id="KW-1185">Reference proteome</keyword>
<gene>
    <name evidence="2" type="ORF">WISP_87205</name>
</gene>
<protein>
    <submittedName>
        <fullName evidence="2">Uncharacterized protein</fullName>
    </submittedName>
</protein>
<evidence type="ECO:0000313" key="3">
    <source>
        <dbReference type="Proteomes" id="UP001145742"/>
    </source>
</evidence>
<feature type="region of interest" description="Disordered" evidence="1">
    <location>
        <begin position="22"/>
        <end position="56"/>
    </location>
</feature>
<reference evidence="2" key="1">
    <citation type="submission" date="2019-10" db="EMBL/GenBank/DDBJ databases">
        <authorList>
            <person name="Soares A.E.R."/>
            <person name="Aleixo A."/>
            <person name="Schneider P."/>
            <person name="Miyaki C.Y."/>
            <person name="Schneider M.P."/>
            <person name="Mello C."/>
            <person name="Vasconcelos A.T.R."/>
        </authorList>
    </citation>
    <scope>NUCLEOTIDE SEQUENCE</scope>
    <source>
        <tissue evidence="2">Muscle</tissue>
    </source>
</reference>
<dbReference type="PANTHER" id="PTHR33332">
    <property type="entry name" value="REVERSE TRANSCRIPTASE DOMAIN-CONTAINING PROTEIN"/>
    <property type="match status" value="1"/>
</dbReference>
<comment type="caution">
    <text evidence="2">The sequence shown here is derived from an EMBL/GenBank/DDBJ whole genome shotgun (WGS) entry which is preliminary data.</text>
</comment>
<name>A0ABQ9D345_9PASS</name>
<evidence type="ECO:0000313" key="2">
    <source>
        <dbReference type="EMBL" id="KAJ7413998.1"/>
    </source>
</evidence>
<dbReference type="EMBL" id="WHWB01034091">
    <property type="protein sequence ID" value="KAJ7413998.1"/>
    <property type="molecule type" value="Genomic_DNA"/>
</dbReference>